<proteinExistence type="predicted"/>
<name>A0ABN7UAS8_GIGMA</name>
<sequence>MSTISQIIRVYVFKTKYFTVFIPTKTSKRLFINWTVRKE</sequence>
<keyword evidence="2" id="KW-1185">Reference proteome</keyword>
<dbReference type="EMBL" id="CAJVQB010001809">
    <property type="protein sequence ID" value="CAG8551231.1"/>
    <property type="molecule type" value="Genomic_DNA"/>
</dbReference>
<evidence type="ECO:0000313" key="1">
    <source>
        <dbReference type="EMBL" id="CAG8551231.1"/>
    </source>
</evidence>
<organism evidence="1 2">
    <name type="scientific">Gigaspora margarita</name>
    <dbReference type="NCBI Taxonomy" id="4874"/>
    <lineage>
        <taxon>Eukaryota</taxon>
        <taxon>Fungi</taxon>
        <taxon>Fungi incertae sedis</taxon>
        <taxon>Mucoromycota</taxon>
        <taxon>Glomeromycotina</taxon>
        <taxon>Glomeromycetes</taxon>
        <taxon>Diversisporales</taxon>
        <taxon>Gigasporaceae</taxon>
        <taxon>Gigaspora</taxon>
    </lineage>
</organism>
<evidence type="ECO:0000313" key="2">
    <source>
        <dbReference type="Proteomes" id="UP000789901"/>
    </source>
</evidence>
<comment type="caution">
    <text evidence="1">The sequence shown here is derived from an EMBL/GenBank/DDBJ whole genome shotgun (WGS) entry which is preliminary data.</text>
</comment>
<gene>
    <name evidence="1" type="ORF">GMARGA_LOCUS4568</name>
</gene>
<dbReference type="Proteomes" id="UP000789901">
    <property type="component" value="Unassembled WGS sequence"/>
</dbReference>
<accession>A0ABN7UAS8</accession>
<reference evidence="1 2" key="1">
    <citation type="submission" date="2021-06" db="EMBL/GenBank/DDBJ databases">
        <authorList>
            <person name="Kallberg Y."/>
            <person name="Tangrot J."/>
            <person name="Rosling A."/>
        </authorList>
    </citation>
    <scope>NUCLEOTIDE SEQUENCE [LARGE SCALE GENOMIC DNA]</scope>
    <source>
        <strain evidence="1 2">120-4 pot B 10/14</strain>
    </source>
</reference>
<protein>
    <submittedName>
        <fullName evidence="1">42450_t:CDS:1</fullName>
    </submittedName>
</protein>